<organism evidence="2 3">
    <name type="scientific">Nitratiruptor tergarcus DSM 16512</name>
    <dbReference type="NCBI Taxonomy" id="1069081"/>
    <lineage>
        <taxon>Bacteria</taxon>
        <taxon>Pseudomonadati</taxon>
        <taxon>Campylobacterota</taxon>
        <taxon>Epsilonproteobacteria</taxon>
        <taxon>Nautiliales</taxon>
        <taxon>Nitratiruptoraceae</taxon>
        <taxon>Nitratiruptor</taxon>
    </lineage>
</organism>
<reference evidence="3" key="1">
    <citation type="submission" date="2017-04" db="EMBL/GenBank/DDBJ databases">
        <authorList>
            <person name="Varghese N."/>
            <person name="Submissions S."/>
        </authorList>
    </citation>
    <scope>NUCLEOTIDE SEQUENCE [LARGE SCALE GENOMIC DNA]</scope>
    <source>
        <strain evidence="3">DSM 16512</strain>
    </source>
</reference>
<dbReference type="RefSeq" id="WP_084275218.1">
    <property type="nucleotide sequence ID" value="NZ_AP026671.1"/>
</dbReference>
<dbReference type="InterPro" id="IPR035093">
    <property type="entry name" value="RelE/ParE_toxin_dom_sf"/>
</dbReference>
<name>A0A1W1WRX9_9BACT</name>
<dbReference type="SUPFAM" id="SSF143011">
    <property type="entry name" value="RelE-like"/>
    <property type="match status" value="1"/>
</dbReference>
<keyword evidence="1" id="KW-1277">Toxin-antitoxin system</keyword>
<dbReference type="EMBL" id="FWWZ01000001">
    <property type="protein sequence ID" value="SMC08962.1"/>
    <property type="molecule type" value="Genomic_DNA"/>
</dbReference>
<dbReference type="OrthoDB" id="9798691at2"/>
<evidence type="ECO:0000256" key="1">
    <source>
        <dbReference type="ARBA" id="ARBA00022649"/>
    </source>
</evidence>
<proteinExistence type="predicted"/>
<evidence type="ECO:0000313" key="3">
    <source>
        <dbReference type="Proteomes" id="UP000192602"/>
    </source>
</evidence>
<accession>A0A1W1WRX9</accession>
<dbReference type="AlphaFoldDB" id="A0A1W1WRX9"/>
<protein>
    <submittedName>
        <fullName evidence="2">Addiction module toxin, RelE/StbE family</fullName>
    </submittedName>
</protein>
<dbReference type="Proteomes" id="UP000192602">
    <property type="component" value="Unassembled WGS sequence"/>
</dbReference>
<sequence length="91" mass="10992">MKYKILQSEKYLKRAAKFFKKHPNLLPKYQKVIEQLENDPYYPSLRLHKLKGDLNEYYSVSIDMRYRIVIDLIITDKEIILLDIGSHDEVY</sequence>
<dbReference type="InterPro" id="IPR007712">
    <property type="entry name" value="RelE/ParE_toxin"/>
</dbReference>
<keyword evidence="3" id="KW-1185">Reference proteome</keyword>
<evidence type="ECO:0000313" key="2">
    <source>
        <dbReference type="EMBL" id="SMC08962.1"/>
    </source>
</evidence>
<gene>
    <name evidence="2" type="ORF">SAMN05660197_0754</name>
</gene>
<dbReference type="NCBIfam" id="TIGR02385">
    <property type="entry name" value="RelE_StbE"/>
    <property type="match status" value="1"/>
</dbReference>
<dbReference type="Gene3D" id="3.30.2310.20">
    <property type="entry name" value="RelE-like"/>
    <property type="match status" value="1"/>
</dbReference>
<dbReference type="STRING" id="1069081.SAMN05660197_0754"/>